<gene>
    <name evidence="2" type="primary">Acey_s0080.g1355</name>
    <name evidence="2" type="ORF">Y032_0080g1355</name>
</gene>
<sequence length="263" mass="29553">MSVLTMVFAVVLLSIPAVLLACSTLPPGQEARVGFLVQDLFSVPIQFATSADQSQWATKFPDFAPSATEATKNVQKAVKKALMQVIREEARRAGVEHLAGDIANQIKPTVRYTPMNCGKFDNVGAGGAVNPPDFECNANTGKNAITTVKINNNDVEIPANYREFTVNLLDVRRKMDKIFLEPCNWKYWENHLITSVIWVKREEKPSKTGNDHLDAFVEISNYIIGGWGRERWQFTLMKVERLLRKDKTYGPSFKTATIELLYP</sequence>
<feature type="signal peptide" evidence="1">
    <location>
        <begin position="1"/>
        <end position="21"/>
    </location>
</feature>
<dbReference type="AlphaFoldDB" id="A0A016TSP3"/>
<keyword evidence="1" id="KW-0732">Signal</keyword>
<evidence type="ECO:0000313" key="2">
    <source>
        <dbReference type="EMBL" id="EYC05781.1"/>
    </source>
</evidence>
<reference evidence="3" key="1">
    <citation type="journal article" date="2015" name="Nat. Genet.">
        <title>The genome and transcriptome of the zoonotic hookworm Ancylostoma ceylanicum identify infection-specific gene families.</title>
        <authorList>
            <person name="Schwarz E.M."/>
            <person name="Hu Y."/>
            <person name="Antoshechkin I."/>
            <person name="Miller M.M."/>
            <person name="Sternberg P.W."/>
            <person name="Aroian R.V."/>
        </authorList>
    </citation>
    <scope>NUCLEOTIDE SEQUENCE</scope>
    <source>
        <strain evidence="3">HY135</strain>
    </source>
</reference>
<evidence type="ECO:0000313" key="3">
    <source>
        <dbReference type="Proteomes" id="UP000024635"/>
    </source>
</evidence>
<protein>
    <submittedName>
        <fullName evidence="2">Uncharacterized protein</fullName>
    </submittedName>
</protein>
<keyword evidence="3" id="KW-1185">Reference proteome</keyword>
<dbReference type="OrthoDB" id="5857231at2759"/>
<evidence type="ECO:0000256" key="1">
    <source>
        <dbReference type="SAM" id="SignalP"/>
    </source>
</evidence>
<name>A0A016TSP3_9BILA</name>
<comment type="caution">
    <text evidence="2">The sequence shown here is derived from an EMBL/GenBank/DDBJ whole genome shotgun (WGS) entry which is preliminary data.</text>
</comment>
<feature type="chain" id="PRO_5001487939" evidence="1">
    <location>
        <begin position="22"/>
        <end position="263"/>
    </location>
</feature>
<dbReference type="EMBL" id="JARK01001416">
    <property type="protein sequence ID" value="EYC05781.1"/>
    <property type="molecule type" value="Genomic_DNA"/>
</dbReference>
<proteinExistence type="predicted"/>
<dbReference type="Proteomes" id="UP000024635">
    <property type="component" value="Unassembled WGS sequence"/>
</dbReference>
<organism evidence="2 3">
    <name type="scientific">Ancylostoma ceylanicum</name>
    <dbReference type="NCBI Taxonomy" id="53326"/>
    <lineage>
        <taxon>Eukaryota</taxon>
        <taxon>Metazoa</taxon>
        <taxon>Ecdysozoa</taxon>
        <taxon>Nematoda</taxon>
        <taxon>Chromadorea</taxon>
        <taxon>Rhabditida</taxon>
        <taxon>Rhabditina</taxon>
        <taxon>Rhabditomorpha</taxon>
        <taxon>Strongyloidea</taxon>
        <taxon>Ancylostomatidae</taxon>
        <taxon>Ancylostomatinae</taxon>
        <taxon>Ancylostoma</taxon>
    </lineage>
</organism>
<accession>A0A016TSP3</accession>